<feature type="chain" id="PRO_5013151869" description="Cyanovirin-N domain-containing protein" evidence="1">
    <location>
        <begin position="20"/>
        <end position="99"/>
    </location>
</feature>
<evidence type="ECO:0000313" key="2">
    <source>
        <dbReference type="EMBL" id="PGH07930.1"/>
    </source>
</evidence>
<reference evidence="2 3" key="1">
    <citation type="submission" date="2017-10" db="EMBL/GenBank/DDBJ databases">
        <title>Comparative genomics in systemic dimorphic fungi from Ajellomycetaceae.</title>
        <authorList>
            <person name="Munoz J.F."/>
            <person name="Mcewen J.G."/>
            <person name="Clay O.K."/>
            <person name="Cuomo C.A."/>
        </authorList>
    </citation>
    <scope>NUCLEOTIDE SEQUENCE [LARGE SCALE GENOMIC DNA]</scope>
    <source>
        <strain evidence="2 3">UAMH5409</strain>
    </source>
</reference>
<name>A0A2B7XG88_9EURO</name>
<evidence type="ECO:0008006" key="4">
    <source>
        <dbReference type="Google" id="ProtNLM"/>
    </source>
</evidence>
<comment type="caution">
    <text evidence="2">The sequence shown here is derived from an EMBL/GenBank/DDBJ whole genome shotgun (WGS) entry which is preliminary data.</text>
</comment>
<dbReference type="EMBL" id="PDNB01000105">
    <property type="protein sequence ID" value="PGH07930.1"/>
    <property type="molecule type" value="Genomic_DNA"/>
</dbReference>
<accession>A0A2B7XG88</accession>
<feature type="signal peptide" evidence="1">
    <location>
        <begin position="1"/>
        <end position="19"/>
    </location>
</feature>
<dbReference type="Proteomes" id="UP000223968">
    <property type="component" value="Unassembled WGS sequence"/>
</dbReference>
<organism evidence="2 3">
    <name type="scientific">Helicocarpus griseus UAMH5409</name>
    <dbReference type="NCBI Taxonomy" id="1447875"/>
    <lineage>
        <taxon>Eukaryota</taxon>
        <taxon>Fungi</taxon>
        <taxon>Dikarya</taxon>
        <taxon>Ascomycota</taxon>
        <taxon>Pezizomycotina</taxon>
        <taxon>Eurotiomycetes</taxon>
        <taxon>Eurotiomycetidae</taxon>
        <taxon>Onygenales</taxon>
        <taxon>Ajellomycetaceae</taxon>
        <taxon>Helicocarpus</taxon>
    </lineage>
</organism>
<evidence type="ECO:0000256" key="1">
    <source>
        <dbReference type="SAM" id="SignalP"/>
    </source>
</evidence>
<dbReference type="AlphaFoldDB" id="A0A2B7XG88"/>
<keyword evidence="3" id="KW-1185">Reference proteome</keyword>
<protein>
    <recommendedName>
        <fullName evidence="4">Cyanovirin-N domain-containing protein</fullName>
    </recommendedName>
</protein>
<gene>
    <name evidence="2" type="ORF">AJ79_06138</name>
</gene>
<evidence type="ECO:0000313" key="3">
    <source>
        <dbReference type="Proteomes" id="UP000223968"/>
    </source>
</evidence>
<proteinExistence type="predicted"/>
<sequence length="99" mass="10601">MKFAAITVACMALANSAVAVHCTQGLNYCGTTLTYIDFDFYRPKIGQLGQWNILQDFLYRCNANGEISLIQKCEGGACVNGGGGKNDYCNPNPRGGGIL</sequence>
<keyword evidence="1" id="KW-0732">Signal</keyword>
<dbReference type="OrthoDB" id="4186099at2759"/>